<keyword evidence="11" id="KW-0378">Hydrolase</keyword>
<keyword evidence="6 7" id="KW-0742">SOS response</keyword>
<dbReference type="PANTHER" id="PTHR30562:SF1">
    <property type="entry name" value="UVRABC SYSTEM PROTEIN C"/>
    <property type="match status" value="1"/>
</dbReference>
<evidence type="ECO:0000313" key="12">
    <source>
        <dbReference type="Proteomes" id="UP001379533"/>
    </source>
</evidence>
<evidence type="ECO:0000259" key="9">
    <source>
        <dbReference type="PROSITE" id="PS50164"/>
    </source>
</evidence>
<dbReference type="Gene3D" id="3.30.420.340">
    <property type="entry name" value="UvrC, RNAse H endonuclease domain"/>
    <property type="match status" value="1"/>
</dbReference>
<dbReference type="NCBIfam" id="TIGR00194">
    <property type="entry name" value="uvrC"/>
    <property type="match status" value="1"/>
</dbReference>
<proteinExistence type="inferred from homology"/>
<dbReference type="Pfam" id="PF22920">
    <property type="entry name" value="UvrC_RNaseH"/>
    <property type="match status" value="1"/>
</dbReference>
<dbReference type="EMBL" id="CP089982">
    <property type="protein sequence ID" value="WXB00129.1"/>
    <property type="molecule type" value="Genomic_DNA"/>
</dbReference>
<gene>
    <name evidence="7 11" type="primary">uvrC</name>
    <name evidence="11" type="ORF">LZC95_25355</name>
</gene>
<dbReference type="HAMAP" id="MF_00203">
    <property type="entry name" value="UvrC"/>
    <property type="match status" value="1"/>
</dbReference>
<evidence type="ECO:0000256" key="2">
    <source>
        <dbReference type="ARBA" id="ARBA00022763"/>
    </source>
</evidence>
<evidence type="ECO:0000256" key="3">
    <source>
        <dbReference type="ARBA" id="ARBA00022769"/>
    </source>
</evidence>
<dbReference type="SMART" id="SM00465">
    <property type="entry name" value="GIYc"/>
    <property type="match status" value="1"/>
</dbReference>
<dbReference type="Gene3D" id="1.10.150.20">
    <property type="entry name" value="5' to 3' exonuclease, C-terminal subdomain"/>
    <property type="match status" value="1"/>
</dbReference>
<evidence type="ECO:0000256" key="7">
    <source>
        <dbReference type="HAMAP-Rule" id="MF_00203"/>
    </source>
</evidence>
<keyword evidence="4 7" id="KW-0267">Excision nuclease</keyword>
<dbReference type="GO" id="GO:0016787">
    <property type="term" value="F:hydrolase activity"/>
    <property type="evidence" value="ECO:0007669"/>
    <property type="project" value="UniProtKB-KW"/>
</dbReference>
<protein>
    <recommendedName>
        <fullName evidence="7">UvrABC system protein C</fullName>
        <shortName evidence="7">Protein UvrC</shortName>
    </recommendedName>
    <alternativeName>
        <fullName evidence="7">Excinuclease ABC subunit C</fullName>
    </alternativeName>
</protein>
<evidence type="ECO:0000259" key="10">
    <source>
        <dbReference type="PROSITE" id="PS50165"/>
    </source>
</evidence>
<dbReference type="Proteomes" id="UP001379533">
    <property type="component" value="Chromosome"/>
</dbReference>
<dbReference type="PROSITE" id="PS50151">
    <property type="entry name" value="UVR"/>
    <property type="match status" value="1"/>
</dbReference>
<dbReference type="Pfam" id="PF08459">
    <property type="entry name" value="UvrC_RNaseH_dom"/>
    <property type="match status" value="1"/>
</dbReference>
<dbReference type="PANTHER" id="PTHR30562">
    <property type="entry name" value="UVRC/OXIDOREDUCTASE"/>
    <property type="match status" value="1"/>
</dbReference>
<dbReference type="InterPro" id="IPR001943">
    <property type="entry name" value="UVR_dom"/>
</dbReference>
<keyword evidence="3 7" id="KW-0228">DNA excision</keyword>
<feature type="domain" description="UVR" evidence="8">
    <location>
        <begin position="205"/>
        <end position="240"/>
    </location>
</feature>
<reference evidence="11 12" key="1">
    <citation type="submission" date="2021-12" db="EMBL/GenBank/DDBJ databases">
        <title>Discovery of the Pendulisporaceae a myxobacterial family with distinct sporulation behavior and unique specialized metabolism.</title>
        <authorList>
            <person name="Garcia R."/>
            <person name="Popoff A."/>
            <person name="Bader C.D."/>
            <person name="Loehr J."/>
            <person name="Walesch S."/>
            <person name="Walt C."/>
            <person name="Boldt J."/>
            <person name="Bunk B."/>
            <person name="Haeckl F.J.F.P.J."/>
            <person name="Gunesch A.P."/>
            <person name="Birkelbach J."/>
            <person name="Nuebel U."/>
            <person name="Pietschmann T."/>
            <person name="Bach T."/>
            <person name="Mueller R."/>
        </authorList>
    </citation>
    <scope>NUCLEOTIDE SEQUENCE [LARGE SCALE GENOMIC DNA]</scope>
    <source>
        <strain evidence="11 12">MSr12523</strain>
    </source>
</reference>
<evidence type="ECO:0000313" key="11">
    <source>
        <dbReference type="EMBL" id="WXB00129.1"/>
    </source>
</evidence>
<dbReference type="Gene3D" id="4.10.860.10">
    <property type="entry name" value="UVR domain"/>
    <property type="match status" value="1"/>
</dbReference>
<sequence length="675" mass="75226">MLPEVVQEKLRALPAESGVYLFKDQKNEVVYVGKAKSLRSRVRSYFQSGGSDSRLFIPHLLETIGDLDTIVTANEKEATILENTLIKELRPRYNVKLRDDKEYLSLRLNVTHAWPRLDVVRRPAADGSRYFGPYHSATAARRTLHLINKHFQLRTCSDLELTSRRRPCLQYQIKRCPAPCVYEVDPAWYKDQVRAVAMFIEGRHDELTRELHDRMQRSAQEMRFELAAVYRDQLRAIEQVRESQRVVVADDEVEKDVIGLYREGDLVELVILHVRGGRLGDVGTYSIKHAEIPEEEIVAAFIAQHYGREQRPRSEEEEAVGAGEEILVPREIVVPCLPEGHAGIAEWLAERAGHKVAIVHPKRGARVDLLTMANDNARHSFLEKRRVSDSVEERLAQLQERLRLPTLPRRIECCDISHLGGGDTVGAVVAMTDGVLDKKRYRTFHVRGTGSANRGSGELNAGDDYAAMYEVLARRFRRGITAAAAPAEGAEDAAATEESDPWELPDLFVVDGGRGQLGVALAAARDLGLHQLPIVGLAKEKENVMGETLVDRVYLPGQKNPIPLKTHSASLFFLARLRDEAHRFSNRGREKRGKARRFHSALDDVRGIGPTTKKALLKALGSAIAIQRADDATLLAIPGVNKRHVAALRKAFPPATPAAIAPDAAPETAPDEATT</sequence>
<dbReference type="InterPro" id="IPR004791">
    <property type="entry name" value="UvrC"/>
</dbReference>
<keyword evidence="12" id="KW-1185">Reference proteome</keyword>
<dbReference type="InterPro" id="IPR010994">
    <property type="entry name" value="RuvA_2-like"/>
</dbReference>
<dbReference type="InterPro" id="IPR038476">
    <property type="entry name" value="UvrC_RNase_H_dom_sf"/>
</dbReference>
<dbReference type="RefSeq" id="WP_394850771.1">
    <property type="nucleotide sequence ID" value="NZ_CP089982.1"/>
</dbReference>
<dbReference type="InterPro" id="IPR047296">
    <property type="entry name" value="GIY-YIG_UvrC_Cho"/>
</dbReference>
<keyword evidence="5 7" id="KW-0234">DNA repair</keyword>
<evidence type="ECO:0000256" key="6">
    <source>
        <dbReference type="ARBA" id="ARBA00023236"/>
    </source>
</evidence>
<evidence type="ECO:0000259" key="8">
    <source>
        <dbReference type="PROSITE" id="PS50151"/>
    </source>
</evidence>
<dbReference type="PROSITE" id="PS50164">
    <property type="entry name" value="GIY_YIG"/>
    <property type="match status" value="1"/>
</dbReference>
<dbReference type="Pfam" id="PF01541">
    <property type="entry name" value="GIY-YIG"/>
    <property type="match status" value="1"/>
</dbReference>
<dbReference type="InterPro" id="IPR000305">
    <property type="entry name" value="GIY-YIG_endonuc"/>
</dbReference>
<dbReference type="SUPFAM" id="SSF82771">
    <property type="entry name" value="GIY-YIG endonuclease"/>
    <property type="match status" value="1"/>
</dbReference>
<dbReference type="CDD" id="cd10434">
    <property type="entry name" value="GIY-YIG_UvrC_Cho"/>
    <property type="match status" value="1"/>
</dbReference>
<dbReference type="SUPFAM" id="SSF46600">
    <property type="entry name" value="C-terminal UvrC-binding domain of UvrB"/>
    <property type="match status" value="1"/>
</dbReference>
<comment type="subcellular location">
    <subcellularLocation>
        <location evidence="7">Cytoplasm</location>
    </subcellularLocation>
</comment>
<evidence type="ECO:0000256" key="5">
    <source>
        <dbReference type="ARBA" id="ARBA00023204"/>
    </source>
</evidence>
<dbReference type="PROSITE" id="PS50165">
    <property type="entry name" value="UVRC"/>
    <property type="match status" value="1"/>
</dbReference>
<dbReference type="InterPro" id="IPR035901">
    <property type="entry name" value="GIY-YIG_endonuc_sf"/>
</dbReference>
<evidence type="ECO:0000256" key="4">
    <source>
        <dbReference type="ARBA" id="ARBA00022881"/>
    </source>
</evidence>
<feature type="domain" description="GIY-YIG" evidence="9">
    <location>
        <begin position="15"/>
        <end position="95"/>
    </location>
</feature>
<dbReference type="Pfam" id="PF02151">
    <property type="entry name" value="UVR"/>
    <property type="match status" value="1"/>
</dbReference>
<evidence type="ECO:0000256" key="1">
    <source>
        <dbReference type="ARBA" id="ARBA00022490"/>
    </source>
</evidence>
<keyword evidence="1 7" id="KW-0963">Cytoplasm</keyword>
<dbReference type="SUPFAM" id="SSF47781">
    <property type="entry name" value="RuvA domain 2-like"/>
    <property type="match status" value="1"/>
</dbReference>
<dbReference type="InterPro" id="IPR050066">
    <property type="entry name" value="UvrABC_protein_C"/>
</dbReference>
<organism evidence="11 12">
    <name type="scientific">Pendulispora brunnea</name>
    <dbReference type="NCBI Taxonomy" id="2905690"/>
    <lineage>
        <taxon>Bacteria</taxon>
        <taxon>Pseudomonadati</taxon>
        <taxon>Myxococcota</taxon>
        <taxon>Myxococcia</taxon>
        <taxon>Myxococcales</taxon>
        <taxon>Sorangiineae</taxon>
        <taxon>Pendulisporaceae</taxon>
        <taxon>Pendulispora</taxon>
    </lineage>
</organism>
<comment type="subunit">
    <text evidence="7">Interacts with UvrB in an incision complex.</text>
</comment>
<dbReference type="Pfam" id="PF14520">
    <property type="entry name" value="HHH_5"/>
    <property type="match status" value="1"/>
</dbReference>
<dbReference type="NCBIfam" id="NF001824">
    <property type="entry name" value="PRK00558.1-5"/>
    <property type="match status" value="1"/>
</dbReference>
<keyword evidence="2 7" id="KW-0227">DNA damage</keyword>
<name>A0ABZ2KN81_9BACT</name>
<dbReference type="InterPro" id="IPR001162">
    <property type="entry name" value="UvrC_RNase_H_dom"/>
</dbReference>
<dbReference type="InterPro" id="IPR036876">
    <property type="entry name" value="UVR_dom_sf"/>
</dbReference>
<comment type="similarity">
    <text evidence="7">Belongs to the UvrC family.</text>
</comment>
<dbReference type="Gene3D" id="3.40.1440.10">
    <property type="entry name" value="GIY-YIG endonuclease"/>
    <property type="match status" value="1"/>
</dbReference>
<comment type="function">
    <text evidence="7">The UvrABC repair system catalyzes the recognition and processing of DNA lesions. UvrC both incises the 5' and 3' sides of the lesion. The N-terminal half is responsible for the 3' incision and the C-terminal half is responsible for the 5' incision.</text>
</comment>
<feature type="domain" description="UvrC family homology region profile" evidence="10">
    <location>
        <begin position="257"/>
        <end position="520"/>
    </location>
</feature>
<accession>A0ABZ2KN81</accession>